<evidence type="ECO:0000256" key="1">
    <source>
        <dbReference type="SAM" id="MobiDB-lite"/>
    </source>
</evidence>
<comment type="caution">
    <text evidence="2">The sequence shown here is derived from an EMBL/GenBank/DDBJ whole genome shotgun (WGS) entry which is preliminary data.</text>
</comment>
<dbReference type="Proteomes" id="UP001151760">
    <property type="component" value="Unassembled WGS sequence"/>
</dbReference>
<proteinExistence type="predicted"/>
<keyword evidence="3" id="KW-1185">Reference proteome</keyword>
<protein>
    <submittedName>
        <fullName evidence="2">Uncharacterized protein</fullName>
    </submittedName>
</protein>
<name>A0ABQ5DQS7_9ASTR</name>
<reference evidence="2" key="1">
    <citation type="journal article" date="2022" name="Int. J. Mol. Sci.">
        <title>Draft Genome of Tanacetum Coccineum: Genomic Comparison of Closely Related Tanacetum-Family Plants.</title>
        <authorList>
            <person name="Yamashiro T."/>
            <person name="Shiraishi A."/>
            <person name="Nakayama K."/>
            <person name="Satake H."/>
        </authorList>
    </citation>
    <scope>NUCLEOTIDE SEQUENCE</scope>
</reference>
<evidence type="ECO:0000313" key="2">
    <source>
        <dbReference type="EMBL" id="GJT41487.1"/>
    </source>
</evidence>
<feature type="region of interest" description="Disordered" evidence="1">
    <location>
        <begin position="44"/>
        <end position="142"/>
    </location>
</feature>
<accession>A0ABQ5DQS7</accession>
<organism evidence="2 3">
    <name type="scientific">Tanacetum coccineum</name>
    <dbReference type="NCBI Taxonomy" id="301880"/>
    <lineage>
        <taxon>Eukaryota</taxon>
        <taxon>Viridiplantae</taxon>
        <taxon>Streptophyta</taxon>
        <taxon>Embryophyta</taxon>
        <taxon>Tracheophyta</taxon>
        <taxon>Spermatophyta</taxon>
        <taxon>Magnoliopsida</taxon>
        <taxon>eudicotyledons</taxon>
        <taxon>Gunneridae</taxon>
        <taxon>Pentapetalae</taxon>
        <taxon>asterids</taxon>
        <taxon>campanulids</taxon>
        <taxon>Asterales</taxon>
        <taxon>Asteraceae</taxon>
        <taxon>Asteroideae</taxon>
        <taxon>Anthemideae</taxon>
        <taxon>Anthemidinae</taxon>
        <taxon>Tanacetum</taxon>
    </lineage>
</organism>
<reference evidence="2" key="2">
    <citation type="submission" date="2022-01" db="EMBL/GenBank/DDBJ databases">
        <authorList>
            <person name="Yamashiro T."/>
            <person name="Shiraishi A."/>
            <person name="Satake H."/>
            <person name="Nakayama K."/>
        </authorList>
    </citation>
    <scope>NUCLEOTIDE SEQUENCE</scope>
</reference>
<sequence length="326" mass="37084">MDKSHSYLTHDKHQDLFDSLLKSIMLDEAIERGDANLDKVLRKRDCGDDEDEDPSAGPNQGKKTKRRRTKESESSKKSSTSKDTSKGNTPPQTSKSDKSVHVEESVAKPSTEVIIDVEDNTANDDVVNDTDQPQDDSVKKIDTGSNNLQCLLLLIQNGTRSKKLMILKNKPAVENHPKHSEQMFDKEGLWDEFKYHITCQKTKPTKAEKLPYPRLISNNNAINQRSDAEMHSELKDERFKTIKVTKKGVIHYGLQIPDIMLNDTIKEIDVYKEFVVKCKRAVVLMVQPQPVVPTQGTHKKSRVEEVRKTRVKGPMMRGEEVIEHVD</sequence>
<feature type="compositionally biased region" description="Basic and acidic residues" evidence="1">
    <location>
        <begin position="95"/>
        <end position="106"/>
    </location>
</feature>
<evidence type="ECO:0000313" key="3">
    <source>
        <dbReference type="Proteomes" id="UP001151760"/>
    </source>
</evidence>
<feature type="compositionally biased region" description="Acidic residues" evidence="1">
    <location>
        <begin position="115"/>
        <end position="134"/>
    </location>
</feature>
<dbReference type="EMBL" id="BQNB010015566">
    <property type="protein sequence ID" value="GJT41487.1"/>
    <property type="molecule type" value="Genomic_DNA"/>
</dbReference>
<gene>
    <name evidence="2" type="ORF">Tco_0941352</name>
</gene>